<name>A0AAW0ICF9_MYOGA</name>
<evidence type="ECO:0000313" key="2">
    <source>
        <dbReference type="Proteomes" id="UP001488838"/>
    </source>
</evidence>
<comment type="caution">
    <text evidence="1">The sequence shown here is derived from an EMBL/GenBank/DDBJ whole genome shotgun (WGS) entry which is preliminary data.</text>
</comment>
<organism evidence="1 2">
    <name type="scientific">Myodes glareolus</name>
    <name type="common">Bank vole</name>
    <name type="synonym">Clethrionomys glareolus</name>
    <dbReference type="NCBI Taxonomy" id="447135"/>
    <lineage>
        <taxon>Eukaryota</taxon>
        <taxon>Metazoa</taxon>
        <taxon>Chordata</taxon>
        <taxon>Craniata</taxon>
        <taxon>Vertebrata</taxon>
        <taxon>Euteleostomi</taxon>
        <taxon>Mammalia</taxon>
        <taxon>Eutheria</taxon>
        <taxon>Euarchontoglires</taxon>
        <taxon>Glires</taxon>
        <taxon>Rodentia</taxon>
        <taxon>Myomorpha</taxon>
        <taxon>Muroidea</taxon>
        <taxon>Cricetidae</taxon>
        <taxon>Arvicolinae</taxon>
        <taxon>Myodes</taxon>
    </lineage>
</organism>
<dbReference type="Proteomes" id="UP001488838">
    <property type="component" value="Unassembled WGS sequence"/>
</dbReference>
<accession>A0AAW0ICF9</accession>
<keyword evidence="2" id="KW-1185">Reference proteome</keyword>
<protein>
    <submittedName>
        <fullName evidence="1">Uncharacterized protein</fullName>
    </submittedName>
</protein>
<reference evidence="1 2" key="1">
    <citation type="journal article" date="2023" name="bioRxiv">
        <title>Conserved and derived expression patterns and positive selection on dental genes reveal complex evolutionary context of ever-growing rodent molars.</title>
        <authorList>
            <person name="Calamari Z.T."/>
            <person name="Song A."/>
            <person name="Cohen E."/>
            <person name="Akter M."/>
            <person name="Roy R.D."/>
            <person name="Hallikas O."/>
            <person name="Christensen M.M."/>
            <person name="Li P."/>
            <person name="Marangoni P."/>
            <person name="Jernvall J."/>
            <person name="Klein O.D."/>
        </authorList>
    </citation>
    <scope>NUCLEOTIDE SEQUENCE [LARGE SCALE GENOMIC DNA]</scope>
    <source>
        <strain evidence="1">V071</strain>
    </source>
</reference>
<proteinExistence type="predicted"/>
<dbReference type="EMBL" id="JBBHLL010000164">
    <property type="protein sequence ID" value="KAK7811844.1"/>
    <property type="molecule type" value="Genomic_DNA"/>
</dbReference>
<sequence length="71" mass="7863">MACLRPKLPSHASTAIGQIEPRGLKELVCCSYRSSAHGRVCSSIQPNMNPGPAGVFRRSWDRIRTGRKNVR</sequence>
<gene>
    <name evidence="1" type="ORF">U0070_024107</name>
</gene>
<evidence type="ECO:0000313" key="1">
    <source>
        <dbReference type="EMBL" id="KAK7811844.1"/>
    </source>
</evidence>
<dbReference type="AlphaFoldDB" id="A0AAW0ICF9"/>